<feature type="transmembrane region" description="Helical" evidence="15">
    <location>
        <begin position="24"/>
        <end position="44"/>
    </location>
</feature>
<dbReference type="Gene3D" id="1.20.1300.10">
    <property type="entry name" value="Fumarate reductase/succinate dehydrogenase, transmembrane subunit"/>
    <property type="match status" value="1"/>
</dbReference>
<dbReference type="GO" id="GO:0046872">
    <property type="term" value="F:metal ion binding"/>
    <property type="evidence" value="ECO:0007669"/>
    <property type="project" value="UniProtKB-KW"/>
</dbReference>
<comment type="function">
    <text evidence="2">Membrane-anchoring subunit of succinate dehydrogenase (SDH).</text>
</comment>
<proteinExistence type="predicted"/>
<evidence type="ECO:0000256" key="13">
    <source>
        <dbReference type="ARBA" id="ARBA00023004"/>
    </source>
</evidence>
<dbReference type="GO" id="GO:0006099">
    <property type="term" value="P:tricarboxylic acid cycle"/>
    <property type="evidence" value="ECO:0007669"/>
    <property type="project" value="UniProtKB-UniPathway"/>
</dbReference>
<feature type="transmembrane region" description="Helical" evidence="15">
    <location>
        <begin position="65"/>
        <end position="87"/>
    </location>
</feature>
<dbReference type="AlphaFoldDB" id="A0A1R4H3E8"/>
<keyword evidence="11" id="KW-0249">Electron transport</keyword>
<gene>
    <name evidence="16" type="ORF">CRENPOLYSF1_1540023</name>
</gene>
<evidence type="ECO:0000256" key="5">
    <source>
        <dbReference type="ARBA" id="ARBA00019425"/>
    </source>
</evidence>
<dbReference type="EMBL" id="FUKI01000062">
    <property type="protein sequence ID" value="SJM90762.1"/>
    <property type="molecule type" value="Genomic_DNA"/>
</dbReference>
<evidence type="ECO:0000313" key="17">
    <source>
        <dbReference type="Proteomes" id="UP000195667"/>
    </source>
</evidence>
<evidence type="ECO:0000256" key="7">
    <source>
        <dbReference type="ARBA" id="ARBA00022532"/>
    </source>
</evidence>
<evidence type="ECO:0000256" key="11">
    <source>
        <dbReference type="ARBA" id="ARBA00022982"/>
    </source>
</evidence>
<dbReference type="InterPro" id="IPR000701">
    <property type="entry name" value="SuccDH_FuR_B_TM-su"/>
</dbReference>
<comment type="cofactor">
    <cofactor evidence="1">
        <name>heme</name>
        <dbReference type="ChEBI" id="CHEBI:30413"/>
    </cofactor>
</comment>
<dbReference type="Pfam" id="PF01127">
    <property type="entry name" value="Sdh_cyt"/>
    <property type="match status" value="1"/>
</dbReference>
<dbReference type="NCBIfam" id="TIGR02968">
    <property type="entry name" value="succ_dehyd_anc"/>
    <property type="match status" value="1"/>
</dbReference>
<dbReference type="InterPro" id="IPR034804">
    <property type="entry name" value="SQR/QFR_C/D"/>
</dbReference>
<dbReference type="OrthoDB" id="9809280at2"/>
<reference evidence="17" key="1">
    <citation type="submission" date="2017-02" db="EMBL/GenBank/DDBJ databases">
        <authorList>
            <person name="Daims H."/>
        </authorList>
    </citation>
    <scope>NUCLEOTIDE SEQUENCE [LARGE SCALE GENOMIC DNA]</scope>
</reference>
<comment type="subcellular location">
    <subcellularLocation>
        <location evidence="3">Membrane</location>
        <topology evidence="3">Multi-pass membrane protein</topology>
    </subcellularLocation>
</comment>
<evidence type="ECO:0000256" key="10">
    <source>
        <dbReference type="ARBA" id="ARBA00022723"/>
    </source>
</evidence>
<evidence type="ECO:0000256" key="3">
    <source>
        <dbReference type="ARBA" id="ARBA00004141"/>
    </source>
</evidence>
<keyword evidence="9 15" id="KW-0812">Transmembrane</keyword>
<keyword evidence="12 15" id="KW-1133">Transmembrane helix</keyword>
<keyword evidence="8" id="KW-0349">Heme</keyword>
<organism evidence="16 17">
    <name type="scientific">Crenothrix polyspora</name>
    <dbReference type="NCBI Taxonomy" id="360316"/>
    <lineage>
        <taxon>Bacteria</taxon>
        <taxon>Pseudomonadati</taxon>
        <taxon>Pseudomonadota</taxon>
        <taxon>Gammaproteobacteria</taxon>
        <taxon>Methylococcales</taxon>
        <taxon>Crenotrichaceae</taxon>
        <taxon>Crenothrix</taxon>
    </lineage>
</organism>
<dbReference type="UniPathway" id="UPA00223"/>
<dbReference type="GO" id="GO:0020037">
    <property type="term" value="F:heme binding"/>
    <property type="evidence" value="ECO:0007669"/>
    <property type="project" value="InterPro"/>
</dbReference>
<evidence type="ECO:0000256" key="2">
    <source>
        <dbReference type="ARBA" id="ARBA00004050"/>
    </source>
</evidence>
<evidence type="ECO:0000313" key="16">
    <source>
        <dbReference type="EMBL" id="SJM90762.1"/>
    </source>
</evidence>
<evidence type="ECO:0000256" key="1">
    <source>
        <dbReference type="ARBA" id="ARBA00001971"/>
    </source>
</evidence>
<protein>
    <recommendedName>
        <fullName evidence="5">Succinate dehydrogenase hydrophobic membrane anchor subunit</fullName>
    </recommendedName>
</protein>
<keyword evidence="17" id="KW-1185">Reference proteome</keyword>
<keyword evidence="6" id="KW-0813">Transport</keyword>
<keyword evidence="10" id="KW-0479">Metal-binding</keyword>
<evidence type="ECO:0000256" key="14">
    <source>
        <dbReference type="ARBA" id="ARBA00023136"/>
    </source>
</evidence>
<evidence type="ECO:0000256" key="15">
    <source>
        <dbReference type="SAM" id="Phobius"/>
    </source>
</evidence>
<dbReference type="RefSeq" id="WP_087142679.1">
    <property type="nucleotide sequence ID" value="NZ_FUKI01000062.1"/>
</dbReference>
<comment type="pathway">
    <text evidence="4">Carbohydrate metabolism; tricarboxylic acid cycle.</text>
</comment>
<feature type="transmembrane region" description="Helical" evidence="15">
    <location>
        <begin position="99"/>
        <end position="123"/>
    </location>
</feature>
<sequence>MLTKLSLSQIINLGFAKNGTGHWWLQRVSAVALVPLSYFIIRLFEFCNNAPYQQTVDWISFPINALGLMLWLLTVFYHAALGLQVVIEDYVAEQRIQQFAIWGVNVTFLLLGAAALLAVFRIVSAG</sequence>
<dbReference type="SUPFAM" id="SSF81343">
    <property type="entry name" value="Fumarate reductase respiratory complex transmembrane subunits"/>
    <property type="match status" value="1"/>
</dbReference>
<evidence type="ECO:0000256" key="4">
    <source>
        <dbReference type="ARBA" id="ARBA00005163"/>
    </source>
</evidence>
<name>A0A1R4H3E8_9GAMM</name>
<accession>A0A1R4H3E8</accession>
<keyword evidence="7" id="KW-0816">Tricarboxylic acid cycle</keyword>
<evidence type="ECO:0000256" key="12">
    <source>
        <dbReference type="ARBA" id="ARBA00022989"/>
    </source>
</evidence>
<dbReference type="Proteomes" id="UP000195667">
    <property type="component" value="Unassembled WGS sequence"/>
</dbReference>
<evidence type="ECO:0000256" key="6">
    <source>
        <dbReference type="ARBA" id="ARBA00022448"/>
    </source>
</evidence>
<dbReference type="InterPro" id="IPR014312">
    <property type="entry name" value="Succ_DH_anchor"/>
</dbReference>
<keyword evidence="14 15" id="KW-0472">Membrane</keyword>
<keyword evidence="13" id="KW-0408">Iron</keyword>
<evidence type="ECO:0000256" key="9">
    <source>
        <dbReference type="ARBA" id="ARBA00022692"/>
    </source>
</evidence>
<evidence type="ECO:0000256" key="8">
    <source>
        <dbReference type="ARBA" id="ARBA00022617"/>
    </source>
</evidence>
<dbReference type="GO" id="GO:0016020">
    <property type="term" value="C:membrane"/>
    <property type="evidence" value="ECO:0007669"/>
    <property type="project" value="UniProtKB-SubCell"/>
</dbReference>